<accession>A0A844W4I9</accession>
<dbReference type="GO" id="GO:0008233">
    <property type="term" value="F:peptidase activity"/>
    <property type="evidence" value="ECO:0007669"/>
    <property type="project" value="UniProtKB-KW"/>
</dbReference>
<proteinExistence type="predicted"/>
<organism evidence="2 3">
    <name type="scientific">Pseudooceanicola pacificus</name>
    <dbReference type="NCBI Taxonomy" id="2676438"/>
    <lineage>
        <taxon>Bacteria</taxon>
        <taxon>Pseudomonadati</taxon>
        <taxon>Pseudomonadota</taxon>
        <taxon>Alphaproteobacteria</taxon>
        <taxon>Rhodobacterales</taxon>
        <taxon>Paracoccaceae</taxon>
        <taxon>Pseudooceanicola</taxon>
    </lineage>
</organism>
<keyword evidence="1" id="KW-0732">Signal</keyword>
<evidence type="ECO:0000313" key="2">
    <source>
        <dbReference type="EMBL" id="MWB78757.1"/>
    </source>
</evidence>
<keyword evidence="2" id="KW-0645">Protease</keyword>
<protein>
    <submittedName>
        <fullName evidence="2">Viral aspartic protease</fullName>
    </submittedName>
</protein>
<feature type="chain" id="PRO_5033048693" evidence="1">
    <location>
        <begin position="27"/>
        <end position="295"/>
    </location>
</feature>
<sequence length="295" mass="30475">MSATSIRQTGCAIALLALLAACSGGGGGGGGMTTAPMTPAPVPVGTTITTPGVADYVTDHNGFTRARISSSTPADMAILQQFDDANPANPAGYRNLIALTEKRYTDNMQLEVIAEVASAAGGGEQVVRVLRLTADQAPFKNLDSNNNLIAKGEFFFRGSAEVYAMVDGGALQRGIGDLENMVVNFDTQTVSINLRTPFNPAAGSGIETEMVAANIPLNVVTGSFGGPVALQTRSATTGEVLTSTGTLRGNLNGDEAGLSRLVENMTTSGLFSVGQTGERMTAQGIFWGSQLNYGQ</sequence>
<keyword evidence="3" id="KW-1185">Reference proteome</keyword>
<keyword evidence="2" id="KW-0378">Hydrolase</keyword>
<dbReference type="Proteomes" id="UP000443843">
    <property type="component" value="Unassembled WGS sequence"/>
</dbReference>
<evidence type="ECO:0000256" key="1">
    <source>
        <dbReference type="SAM" id="SignalP"/>
    </source>
</evidence>
<feature type="signal peptide" evidence="1">
    <location>
        <begin position="1"/>
        <end position="26"/>
    </location>
</feature>
<reference evidence="2 3" key="1">
    <citation type="submission" date="2019-11" db="EMBL/GenBank/DDBJ databases">
        <title>Pseudooceanicola pacifica sp. nov., isolated from deep-sea sediment of the Pacific Ocean.</title>
        <authorList>
            <person name="Lyu L."/>
        </authorList>
    </citation>
    <scope>NUCLEOTIDE SEQUENCE [LARGE SCALE GENOMIC DNA]</scope>
    <source>
        <strain evidence="2 3">216_PA32_1</strain>
    </source>
</reference>
<dbReference type="GO" id="GO:0006508">
    <property type="term" value="P:proteolysis"/>
    <property type="evidence" value="ECO:0007669"/>
    <property type="project" value="UniProtKB-KW"/>
</dbReference>
<dbReference type="AlphaFoldDB" id="A0A844W4I9"/>
<comment type="caution">
    <text evidence="2">The sequence shown here is derived from an EMBL/GenBank/DDBJ whole genome shotgun (WGS) entry which is preliminary data.</text>
</comment>
<dbReference type="PROSITE" id="PS51257">
    <property type="entry name" value="PROKAR_LIPOPROTEIN"/>
    <property type="match status" value="1"/>
</dbReference>
<dbReference type="RefSeq" id="WP_160382972.1">
    <property type="nucleotide sequence ID" value="NZ_WNXQ01000006.1"/>
</dbReference>
<dbReference type="EMBL" id="WNXQ01000006">
    <property type="protein sequence ID" value="MWB78757.1"/>
    <property type="molecule type" value="Genomic_DNA"/>
</dbReference>
<gene>
    <name evidence="2" type="ORF">GLS40_12020</name>
</gene>
<name>A0A844W4I9_9RHOB</name>
<evidence type="ECO:0000313" key="3">
    <source>
        <dbReference type="Proteomes" id="UP000443843"/>
    </source>
</evidence>